<dbReference type="Proteomes" id="UP000247459">
    <property type="component" value="Unassembled WGS sequence"/>
</dbReference>
<dbReference type="SUPFAM" id="SSF53448">
    <property type="entry name" value="Nucleotide-diphospho-sugar transferases"/>
    <property type="match status" value="1"/>
</dbReference>
<name>A0A2W0CN69_9BACL</name>
<dbReference type="Gene3D" id="3.90.550.10">
    <property type="entry name" value="Spore Coat Polysaccharide Biosynthesis Protein SpsA, Chain A"/>
    <property type="match status" value="1"/>
</dbReference>
<dbReference type="InterPro" id="IPR027791">
    <property type="entry name" value="Galactosyl_T_C"/>
</dbReference>
<dbReference type="GO" id="GO:0008676">
    <property type="term" value="F:3-deoxy-8-phosphooctulonate synthase activity"/>
    <property type="evidence" value="ECO:0007669"/>
    <property type="project" value="UniProtKB-EC"/>
</dbReference>
<feature type="domain" description="Galactosyltransferase C-terminal" evidence="3">
    <location>
        <begin position="189"/>
        <end position="243"/>
    </location>
</feature>
<evidence type="ECO:0000313" key="4">
    <source>
        <dbReference type="EMBL" id="PYY29635.1"/>
    </source>
</evidence>
<dbReference type="CDD" id="cd04186">
    <property type="entry name" value="GT_2_like_c"/>
    <property type="match status" value="1"/>
</dbReference>
<evidence type="ECO:0000259" key="3">
    <source>
        <dbReference type="Pfam" id="PF02709"/>
    </source>
</evidence>
<keyword evidence="1 4" id="KW-0808">Transferase</keyword>
<dbReference type="AlphaFoldDB" id="A0A2W0CN69"/>
<sequence>MTHVSEAAQMDGLQPSETSQLIDASIIIVNYNTRQLTLNCLESVFASITSYSYEIIVVDNASRDDSVQTLKEAYPQVQLIVNSDNSGFAKANNQAMKAAKGRYILLLNSDTIVKQDTLHTMIYFMDHHPEMGASGCKVILPDGTLDKACKRGFPTPSASFYYAFGISRMFPDRPKFNQYQLGHLSPDDEYPVDCLVGAFMLVRRETIDQVGGLDETFFMYGEDIDWCYRIKEAGWGIYYYPRTYIVHYKGASARRKPMKIIYEFHRAMWVFHRKHYAKRYGMLTNTVVWLGISLKFSLSLIRNKLIRPASQKELASGHAEVRETSSEVKA</sequence>
<evidence type="ECO:0000259" key="2">
    <source>
        <dbReference type="Pfam" id="PF00535"/>
    </source>
</evidence>
<proteinExistence type="predicted"/>
<organism evidence="4 5">
    <name type="scientific">Paenibacillus illinoisensis</name>
    <dbReference type="NCBI Taxonomy" id="59845"/>
    <lineage>
        <taxon>Bacteria</taxon>
        <taxon>Bacillati</taxon>
        <taxon>Bacillota</taxon>
        <taxon>Bacilli</taxon>
        <taxon>Bacillales</taxon>
        <taxon>Paenibacillaceae</taxon>
        <taxon>Paenibacillus</taxon>
    </lineage>
</organism>
<dbReference type="InterPro" id="IPR029044">
    <property type="entry name" value="Nucleotide-diphossugar_trans"/>
</dbReference>
<protein>
    <submittedName>
        <fullName evidence="4">Family 2 glycosyl transferase</fullName>
        <ecNumber evidence="4">2.5.1.55</ecNumber>
    </submittedName>
</protein>
<dbReference type="Pfam" id="PF02709">
    <property type="entry name" value="Glyco_transf_7C"/>
    <property type="match status" value="1"/>
</dbReference>
<accession>A0A2W0CN69</accession>
<gene>
    <name evidence="4" type="ORF">PIL02S_02610</name>
</gene>
<dbReference type="EMBL" id="PRLG01000018">
    <property type="protein sequence ID" value="PYY29635.1"/>
    <property type="molecule type" value="Genomic_DNA"/>
</dbReference>
<reference evidence="4 5" key="1">
    <citation type="submission" date="2018-01" db="EMBL/GenBank/DDBJ databases">
        <title>Genome sequence of the PGP bacterium Paenibacillus illinoisensis E3.</title>
        <authorList>
            <person name="Rolli E."/>
            <person name="Marasco R."/>
            <person name="Bessem C."/>
            <person name="Michoud G."/>
            <person name="Gaiarsa S."/>
            <person name="Borin S."/>
            <person name="Daffonchio D."/>
        </authorList>
    </citation>
    <scope>NUCLEOTIDE SEQUENCE [LARGE SCALE GENOMIC DNA]</scope>
    <source>
        <strain evidence="4 5">E3</strain>
    </source>
</reference>
<dbReference type="PANTHER" id="PTHR43179:SF7">
    <property type="entry name" value="RHAMNOSYLTRANSFERASE WBBL"/>
    <property type="match status" value="1"/>
</dbReference>
<comment type="caution">
    <text evidence="4">The sequence shown here is derived from an EMBL/GenBank/DDBJ whole genome shotgun (WGS) entry which is preliminary data.</text>
</comment>
<evidence type="ECO:0000256" key="1">
    <source>
        <dbReference type="ARBA" id="ARBA00022679"/>
    </source>
</evidence>
<dbReference type="Pfam" id="PF00535">
    <property type="entry name" value="Glycos_transf_2"/>
    <property type="match status" value="1"/>
</dbReference>
<dbReference type="PANTHER" id="PTHR43179">
    <property type="entry name" value="RHAMNOSYLTRANSFERASE WBBL"/>
    <property type="match status" value="1"/>
</dbReference>
<dbReference type="InterPro" id="IPR001173">
    <property type="entry name" value="Glyco_trans_2-like"/>
</dbReference>
<dbReference type="EC" id="2.5.1.55" evidence="4"/>
<feature type="domain" description="Glycosyltransferase 2-like" evidence="2">
    <location>
        <begin position="25"/>
        <end position="136"/>
    </location>
</feature>
<evidence type="ECO:0000313" key="5">
    <source>
        <dbReference type="Proteomes" id="UP000247459"/>
    </source>
</evidence>